<feature type="region of interest" description="Disordered" evidence="1">
    <location>
        <begin position="70"/>
        <end position="114"/>
    </location>
</feature>
<name>I8HXN7_9GAMM</name>
<comment type="caution">
    <text evidence="3">The sequence shown here is derived from an EMBL/GenBank/DDBJ whole genome shotgun (WGS) entry which is preliminary data.</text>
</comment>
<evidence type="ECO:0008006" key="5">
    <source>
        <dbReference type="Google" id="ProtNLM"/>
    </source>
</evidence>
<dbReference type="RefSeq" id="WP_007187551.1">
    <property type="nucleotide sequence ID" value="NZ_AKGD01000004.1"/>
</dbReference>
<feature type="chain" id="PRO_5003713720" description="Lipoprotein" evidence="2">
    <location>
        <begin position="20"/>
        <end position="345"/>
    </location>
</feature>
<dbReference type="AlphaFoldDB" id="I8HXN7"/>
<evidence type="ECO:0000313" key="4">
    <source>
        <dbReference type="Proteomes" id="UP000003704"/>
    </source>
</evidence>
<dbReference type="EMBL" id="AKGD01000004">
    <property type="protein sequence ID" value="EIT68181.1"/>
    <property type="molecule type" value="Genomic_DNA"/>
</dbReference>
<gene>
    <name evidence="3" type="ORF">WQQ_46160</name>
</gene>
<protein>
    <recommendedName>
        <fullName evidence="5">Lipoprotein</fullName>
    </recommendedName>
</protein>
<proteinExistence type="predicted"/>
<sequence length="345" mass="35733">MHRFIKPALGSTGLVLALAACGGSGSGGGEAPLGSKENVAHELAVLGSLFITSFDAGPADFATGKALASSPSRAKGWSHGTLPRAAARPAKSRMGSGSRLKTSTSRCSGDGTASHDDGAKIVNYAFYGNVSASTDYDQFVYSNCVETYDSTTLTTNGFSETGETPTAMSGYYYAYDRAGQGSTPLTWRYVEETGNKTTTDITQRALGLIEYRNASNGSSTSYKQLGSFEGQGTIDGEDGSVVIDYGRGNTPITYTETAAGESVDGDYAYSSAGCEGAEINIATLTPIAFGTTYATPVAGKIKLTSDAHSVTITFQSNGSATLQFGNGDSATLTQSEIERADPDNC</sequence>
<accession>I8HXN7</accession>
<keyword evidence="2" id="KW-0732">Signal</keyword>
<evidence type="ECO:0000256" key="1">
    <source>
        <dbReference type="SAM" id="MobiDB-lite"/>
    </source>
</evidence>
<evidence type="ECO:0000256" key="2">
    <source>
        <dbReference type="SAM" id="SignalP"/>
    </source>
</evidence>
<organism evidence="3 4">
    <name type="scientific">Hydrocarboniphaga effusa AP103</name>
    <dbReference type="NCBI Taxonomy" id="1172194"/>
    <lineage>
        <taxon>Bacteria</taxon>
        <taxon>Pseudomonadati</taxon>
        <taxon>Pseudomonadota</taxon>
        <taxon>Gammaproteobacteria</taxon>
        <taxon>Nevskiales</taxon>
        <taxon>Nevskiaceae</taxon>
        <taxon>Hydrocarboniphaga</taxon>
    </lineage>
</organism>
<dbReference type="PROSITE" id="PS51257">
    <property type="entry name" value="PROKAR_LIPOPROTEIN"/>
    <property type="match status" value="1"/>
</dbReference>
<feature type="signal peptide" evidence="2">
    <location>
        <begin position="1"/>
        <end position="19"/>
    </location>
</feature>
<dbReference type="Proteomes" id="UP000003704">
    <property type="component" value="Unassembled WGS sequence"/>
</dbReference>
<evidence type="ECO:0000313" key="3">
    <source>
        <dbReference type="EMBL" id="EIT68181.1"/>
    </source>
</evidence>
<reference evidence="3 4" key="1">
    <citation type="journal article" date="2012" name="J. Bacteriol.">
        <title>Genome Sequence of n-Alkane-Degrading Hydrocarboniphaga effusa Strain AP103T (ATCC BAA-332T).</title>
        <authorList>
            <person name="Chang H.K."/>
            <person name="Zylstra G.J."/>
            <person name="Chae J.C."/>
        </authorList>
    </citation>
    <scope>NUCLEOTIDE SEQUENCE [LARGE SCALE GENOMIC DNA]</scope>
    <source>
        <strain evidence="3 4">AP103</strain>
    </source>
</reference>
<keyword evidence="4" id="KW-1185">Reference proteome</keyword>